<feature type="region of interest" description="Disordered" evidence="1">
    <location>
        <begin position="801"/>
        <end position="825"/>
    </location>
</feature>
<comment type="caution">
    <text evidence="2">The sequence shown here is derived from an EMBL/GenBank/DDBJ whole genome shotgun (WGS) entry which is preliminary data.</text>
</comment>
<accession>A0AAD9D7Q8</accession>
<reference evidence="2" key="1">
    <citation type="submission" date="2023-06" db="EMBL/GenBank/DDBJ databases">
        <title>Survivors Of The Sea: Transcriptome response of Skeletonema marinoi to long-term dormancy.</title>
        <authorList>
            <person name="Pinder M.I.M."/>
            <person name="Kourtchenko O."/>
            <person name="Robertson E.K."/>
            <person name="Larsson T."/>
            <person name="Maumus F."/>
            <person name="Osuna-Cruz C.M."/>
            <person name="Vancaester E."/>
            <person name="Stenow R."/>
            <person name="Vandepoele K."/>
            <person name="Ploug H."/>
            <person name="Bruchert V."/>
            <person name="Godhe A."/>
            <person name="Topel M."/>
        </authorList>
    </citation>
    <scope>NUCLEOTIDE SEQUENCE</scope>
    <source>
        <strain evidence="2">R05AC</strain>
    </source>
</reference>
<sequence length="1922" mass="209939">MAPQQKSKTSSHRSEKEIDALLKRLHSGCRFILFEDVKKNDISNILRNAAQPDEVHSELGRALAHSYIESLDDALGERIILSLCCGEDIESNSSNSHHQTSKTNYASAANAFFSYLAEYVLANNNGEDSNDSTAQEKRYQIRSKWLQWCVRCEELISPADDGSSANSNGGGRSVLISCLKNYSSICVGNSSSGGCDMVYRSLKSSTSRKYWIRSIASALELAITTSGGGLEESNVLFQDFHSLFEACTLQARGKIQFHDLLAHNEESRLILNESLRICTMNLHNDRSVCQFTIKMIEYLAVSLASYLDQLVYASTNPHESVAVLELSYEWLRGLSDLIRSASAKELDEDNTKSLTKAIDAIIVAILPQLSSSTSSFMVAFEMTSICATIASAINTLGQYSTFTTAKSAAAMRLGTLALSLESDREIKGVCDLLLGVFSCFTDDAALVDNDVTFVGGILYALGCLRLSSRPNCAKKALMMKKVGEKLIKRIPTIIASSISSSSSGEEKSERLHLIDLLASLKSEPPSTNYQHLIEVISEAISDSDQTNLHSWRRRPLALEDQCSGLLVGLAFLHMSVMSPILTEHGYQRTLAFLTSFLECYPRAASRVLPSVLDTVRMSSQQSPPLPQILSTSFAFIASKPILSDPHSAHLAWTYLSPLTNDGVPSATRASIIRILPQMCLNNKKLFRRIRDVIGKSMVSTDPMVRIAATATLSDMAKLDLLRDVEGIVSWIQGRLNDEESTVTRFALSALRYLVQNEELDFDLVVRVLEKRLGTDLGVVDDFLGWDILALESLVELLSEGGLEEDDDDESHDEEDEEEGGPAPTAKTVKAVTLLIELALNISSEERYDFSTQSRILSKIYQSLANYSALILGLDPESIRTCADLTSIPEDLRGDWERYVELKTIVQSGMSLVTRMEDDTKNDDSGSTTAEFSINLVAMMQLLLSFEEVTFGSFVFRKGSSSSKGKNEGAQQHRVSKAVISALPEISAIRSMYESDESVSARVAAYFYALGVEDDNDPIPQTSALLAEMTECISYFAPPADPPSYAMQVFSITNAMSAVFRSIQNADENCREELFETAVDQLEEWATEFSEYGYIALSALALATDDSPQLYSGISRVQNIILDGSGMFETEDVKLLCTCMVAARLSQTTDARVVDLLDSVEKSIERHNGQSCFGGYLGLAIFVQSVARKIRSHGSDPSEDWCREQARRCICILVKSLNNCTLTDDESILELASCIETGKSSDTLPLPSELTAKDGAAQKLIGVIIALSHCFPALAGVSADLLKSVVAVIDKLPWGSGKGFATHAAYKTLIDAGMYSMDDLSGAIANTVARVQGFDSDCIDLLDPLFSLASLCRLSSGKVKEELDLVNETATRILNTSSRMSSKGKTMAVFTCCASIGELPGVTSFVPNVYSSVKKDQVSNVVAMMEETLLNGEVECTHASALALGVLCAMRNSSQTTQQHKREKKSDRKNVDVNSIIQGKGGTVMEFVLHQVAKAHSDILVQHSGTKRATKQLCIIFEALEAVALPGSFSRVVETTLHSSAVGGTELTNSSLKILFSQIESGRRRIGFDGRGFLDMSTRLTKLPAEDLSKLIGAAGAQQMMTAMPNLLFQLPTSAGEEVAKCLWGISRDLSPKNQMVMTEFFVGMNTIFASAGKESNDKSKLSTSPALLRALQNFVASGLFDEFCKVAAQSSKIDASSSSYATSIAAYLECLDMISASTITTDTMGIQSDVAYNNVLVMASCASFSSKQTRRVETWIARQNVRGDPSNLRMLLLSSLAVAPQARNDIEMKESIANLFDIMLVAGTNNTLCIELIAAKIAYWWDSRYMNEMSAATHPIQRVTTMSSFLISSNLCFEVQSLPNKEISAIFDLFVTDLPAKLALLCQTWKISDDISNRATRLCKDATDKKKACLQKIIQLLDGGGE</sequence>
<feature type="compositionally biased region" description="Acidic residues" evidence="1">
    <location>
        <begin position="801"/>
        <end position="819"/>
    </location>
</feature>
<dbReference type="EMBL" id="JATAAI010000026">
    <property type="protein sequence ID" value="KAK1737306.1"/>
    <property type="molecule type" value="Genomic_DNA"/>
</dbReference>
<dbReference type="InterPro" id="IPR011989">
    <property type="entry name" value="ARM-like"/>
</dbReference>
<evidence type="ECO:0000313" key="2">
    <source>
        <dbReference type="EMBL" id="KAK1737306.1"/>
    </source>
</evidence>
<keyword evidence="3" id="KW-1185">Reference proteome</keyword>
<dbReference type="Gene3D" id="1.25.10.10">
    <property type="entry name" value="Leucine-rich Repeat Variant"/>
    <property type="match status" value="1"/>
</dbReference>
<evidence type="ECO:0000313" key="3">
    <source>
        <dbReference type="Proteomes" id="UP001224775"/>
    </source>
</evidence>
<gene>
    <name evidence="2" type="ORF">QTG54_012173</name>
</gene>
<name>A0AAD9D7Q8_9STRA</name>
<protein>
    <submittedName>
        <fullName evidence="2">Uncharacterized protein</fullName>
    </submittedName>
</protein>
<dbReference type="Proteomes" id="UP001224775">
    <property type="component" value="Unassembled WGS sequence"/>
</dbReference>
<proteinExistence type="predicted"/>
<evidence type="ECO:0000256" key="1">
    <source>
        <dbReference type="SAM" id="MobiDB-lite"/>
    </source>
</evidence>
<organism evidence="2 3">
    <name type="scientific">Skeletonema marinoi</name>
    <dbReference type="NCBI Taxonomy" id="267567"/>
    <lineage>
        <taxon>Eukaryota</taxon>
        <taxon>Sar</taxon>
        <taxon>Stramenopiles</taxon>
        <taxon>Ochrophyta</taxon>
        <taxon>Bacillariophyta</taxon>
        <taxon>Coscinodiscophyceae</taxon>
        <taxon>Thalassiosirophycidae</taxon>
        <taxon>Thalassiosirales</taxon>
        <taxon>Skeletonemataceae</taxon>
        <taxon>Skeletonema</taxon>
        <taxon>Skeletonema marinoi-dohrnii complex</taxon>
    </lineage>
</organism>
<dbReference type="SUPFAM" id="SSF48371">
    <property type="entry name" value="ARM repeat"/>
    <property type="match status" value="1"/>
</dbReference>
<dbReference type="InterPro" id="IPR016024">
    <property type="entry name" value="ARM-type_fold"/>
</dbReference>